<organism evidence="2 3">
    <name type="scientific">Pedobacter rhizosphaerae</name>
    <dbReference type="NCBI Taxonomy" id="390241"/>
    <lineage>
        <taxon>Bacteria</taxon>
        <taxon>Pseudomonadati</taxon>
        <taxon>Bacteroidota</taxon>
        <taxon>Sphingobacteriia</taxon>
        <taxon>Sphingobacteriales</taxon>
        <taxon>Sphingobacteriaceae</taxon>
        <taxon>Pedobacter</taxon>
    </lineage>
</organism>
<keyword evidence="1" id="KW-1133">Transmembrane helix</keyword>
<accession>A0A1H9U0W2</accession>
<evidence type="ECO:0000313" key="3">
    <source>
        <dbReference type="Proteomes" id="UP000199572"/>
    </source>
</evidence>
<evidence type="ECO:0000256" key="1">
    <source>
        <dbReference type="SAM" id="Phobius"/>
    </source>
</evidence>
<feature type="transmembrane region" description="Helical" evidence="1">
    <location>
        <begin position="14"/>
        <end position="33"/>
    </location>
</feature>
<keyword evidence="1" id="KW-0472">Membrane</keyword>
<dbReference type="Proteomes" id="UP000199572">
    <property type="component" value="Unassembled WGS sequence"/>
</dbReference>
<evidence type="ECO:0000313" key="2">
    <source>
        <dbReference type="EMBL" id="SES03105.1"/>
    </source>
</evidence>
<protein>
    <submittedName>
        <fullName evidence="2">Uncharacterized protein</fullName>
    </submittedName>
</protein>
<gene>
    <name evidence="2" type="ORF">SAMN04488023_12633</name>
</gene>
<feature type="transmembrane region" description="Helical" evidence="1">
    <location>
        <begin position="129"/>
        <end position="149"/>
    </location>
</feature>
<dbReference type="EMBL" id="FOGG01000026">
    <property type="protein sequence ID" value="SES03105.1"/>
    <property type="molecule type" value="Genomic_DNA"/>
</dbReference>
<name>A0A1H9U0W2_9SPHI</name>
<keyword evidence="3" id="KW-1185">Reference proteome</keyword>
<proteinExistence type="predicted"/>
<feature type="transmembrane region" description="Helical" evidence="1">
    <location>
        <begin position="78"/>
        <end position="95"/>
    </location>
</feature>
<sequence length="162" mass="18537">MTNSIQKLRAQSRICLWIVIIGLTLSGLTAFPMESEIAFLVRYSEVFPVALQTWLLQVYEGIRHTNHLYPFMSYGTDWLAFAHIMLAVLFIGPLRDPIKNKWVIEFGILCCICIIPLALIAGNFRQIPIFWQLIDCSFGLFGVIPLLLCHKKGRKIEILEAK</sequence>
<dbReference type="OrthoDB" id="190649at2"/>
<keyword evidence="1" id="KW-0812">Transmembrane</keyword>
<dbReference type="STRING" id="390241.SAMN04488023_12633"/>
<reference evidence="3" key="1">
    <citation type="submission" date="2016-10" db="EMBL/GenBank/DDBJ databases">
        <authorList>
            <person name="Varghese N."/>
            <person name="Submissions S."/>
        </authorList>
    </citation>
    <scope>NUCLEOTIDE SEQUENCE [LARGE SCALE GENOMIC DNA]</scope>
    <source>
        <strain evidence="3">DSM 18610</strain>
    </source>
</reference>
<dbReference type="AlphaFoldDB" id="A0A1H9U0W2"/>
<feature type="transmembrane region" description="Helical" evidence="1">
    <location>
        <begin position="102"/>
        <end position="123"/>
    </location>
</feature>